<evidence type="ECO:0000259" key="1">
    <source>
        <dbReference type="PROSITE" id="PS50848"/>
    </source>
</evidence>
<dbReference type="Proteomes" id="UP000078387">
    <property type="component" value="Unassembled WGS sequence"/>
</dbReference>
<evidence type="ECO:0000313" key="2">
    <source>
        <dbReference type="EMBL" id="GAT97328.1"/>
    </source>
</evidence>
<dbReference type="InterPro" id="IPR023393">
    <property type="entry name" value="START-like_dom_sf"/>
</dbReference>
<dbReference type="VEuPathDB" id="AmoebaDB:KM1_020450"/>
<dbReference type="VEuPathDB" id="AmoebaDB:EHI5A_020000"/>
<dbReference type="PANTHER" id="PTHR19308">
    <property type="entry name" value="PHOSPHATIDYLCHOLINE TRANSFER PROTEIN"/>
    <property type="match status" value="1"/>
</dbReference>
<dbReference type="PANTHER" id="PTHR19308:SF55">
    <property type="entry name" value="START DOMAIN-CONTAINING PROTEIN"/>
    <property type="match status" value="1"/>
</dbReference>
<sequence length="218" mass="25770">MAEEPTCNTKEELINEAKEMKEWFENELKLQWNPIAYNNPDVKLYDLPMRGYSHRTRCRVHCNCTFEQMLKFNQETNIDELKKYDKSLLNYEIFDQVEGTNILVTHTAFSVTWPVTARQFVSLHDNYPTENGHIFIQTSIKNDKVKTNKKYVTAYKKSALLIEKDPEDPKRCYIERIIEMDPRGSIPTFVVASNKTNDAERMWEMKLFVEEKVKKGEL</sequence>
<dbReference type="Gene3D" id="3.30.530.20">
    <property type="match status" value="1"/>
</dbReference>
<dbReference type="CDD" id="cd00177">
    <property type="entry name" value="START"/>
    <property type="match status" value="1"/>
</dbReference>
<dbReference type="GO" id="GO:0005737">
    <property type="term" value="C:cytoplasm"/>
    <property type="evidence" value="ECO:0007669"/>
    <property type="project" value="UniProtKB-ARBA"/>
</dbReference>
<dbReference type="OMA" id="AMREWFT"/>
<name>A0A5K1VLX8_ENTHI</name>
<feature type="domain" description="START" evidence="1">
    <location>
        <begin position="32"/>
        <end position="193"/>
    </location>
</feature>
<accession>A0A5K1VLX8</accession>
<evidence type="ECO:0000313" key="3">
    <source>
        <dbReference type="Proteomes" id="UP000078387"/>
    </source>
</evidence>
<dbReference type="GO" id="GO:0008289">
    <property type="term" value="F:lipid binding"/>
    <property type="evidence" value="ECO:0007669"/>
    <property type="project" value="InterPro"/>
</dbReference>
<gene>
    <name evidence="2" type="ORF">CL6EHI_183570</name>
</gene>
<dbReference type="PROSITE" id="PS50848">
    <property type="entry name" value="START"/>
    <property type="match status" value="1"/>
</dbReference>
<reference evidence="2 3" key="1">
    <citation type="submission" date="2016-05" db="EMBL/GenBank/DDBJ databases">
        <title>First whole genome sequencing of Entamoeba histolytica HM1:IMSS-clone-6.</title>
        <authorList>
            <person name="Mukherjee Avik.K."/>
            <person name="Izumyama S."/>
            <person name="Nakada-Tsukui K."/>
            <person name="Nozaki T."/>
        </authorList>
    </citation>
    <scope>NUCLEOTIDE SEQUENCE [LARGE SCALE GENOMIC DNA]</scope>
    <source>
        <strain evidence="2 3">HM1:IMSS clone 6</strain>
    </source>
</reference>
<dbReference type="InterPro" id="IPR002913">
    <property type="entry name" value="START_lipid-bd_dom"/>
</dbReference>
<dbReference type="SUPFAM" id="SSF55961">
    <property type="entry name" value="Bet v1-like"/>
    <property type="match status" value="1"/>
</dbReference>
<protein>
    <recommendedName>
        <fullName evidence="1">START domain-containing protein</fullName>
    </recommendedName>
</protein>
<dbReference type="VEuPathDB" id="AmoebaDB:EHI8A_009960"/>
<organism evidence="2 3">
    <name type="scientific">Entamoeba histolytica</name>
    <dbReference type="NCBI Taxonomy" id="5759"/>
    <lineage>
        <taxon>Eukaryota</taxon>
        <taxon>Amoebozoa</taxon>
        <taxon>Evosea</taxon>
        <taxon>Archamoebae</taxon>
        <taxon>Mastigamoebida</taxon>
        <taxon>Entamoebidae</taxon>
        <taxon>Entamoeba</taxon>
    </lineage>
</organism>
<proteinExistence type="predicted"/>
<dbReference type="VEuPathDB" id="AmoebaDB:EHI7A_008150"/>
<dbReference type="VEuPathDB" id="AmoebaDB:EHI_183570"/>
<dbReference type="AlphaFoldDB" id="A0A5K1VLX8"/>
<dbReference type="InterPro" id="IPR051213">
    <property type="entry name" value="START_lipid_transfer"/>
</dbReference>
<comment type="caution">
    <text evidence="2">The sequence shown here is derived from an EMBL/GenBank/DDBJ whole genome shotgun (WGS) entry which is preliminary data.</text>
</comment>
<dbReference type="Pfam" id="PF01852">
    <property type="entry name" value="START"/>
    <property type="match status" value="1"/>
</dbReference>
<dbReference type="EMBL" id="BDEQ01000001">
    <property type="protein sequence ID" value="GAT97328.1"/>
    <property type="molecule type" value="Genomic_DNA"/>
</dbReference>